<keyword evidence="2" id="KW-0812">Transmembrane</keyword>
<feature type="compositionally biased region" description="Low complexity" evidence="1">
    <location>
        <begin position="161"/>
        <end position="178"/>
    </location>
</feature>
<feature type="region of interest" description="Disordered" evidence="1">
    <location>
        <begin position="158"/>
        <end position="178"/>
    </location>
</feature>
<feature type="transmembrane region" description="Helical" evidence="2">
    <location>
        <begin position="12"/>
        <end position="30"/>
    </location>
</feature>
<dbReference type="InterPro" id="IPR025961">
    <property type="entry name" value="Metal_resist"/>
</dbReference>
<gene>
    <name evidence="3" type="ORF">ENN50_01550</name>
</gene>
<evidence type="ECO:0000256" key="2">
    <source>
        <dbReference type="SAM" id="Phobius"/>
    </source>
</evidence>
<dbReference type="EMBL" id="DSBW01000034">
    <property type="protein sequence ID" value="HED30380.1"/>
    <property type="molecule type" value="Genomic_DNA"/>
</dbReference>
<dbReference type="Pfam" id="PF13801">
    <property type="entry name" value="Metal_resist"/>
    <property type="match status" value="1"/>
</dbReference>
<dbReference type="Gene3D" id="1.20.120.1490">
    <property type="match status" value="1"/>
</dbReference>
<dbReference type="AlphaFoldDB" id="A0A831SS67"/>
<keyword evidence="2" id="KW-0472">Membrane</keyword>
<proteinExistence type="predicted"/>
<comment type="caution">
    <text evidence="3">The sequence shown here is derived from an EMBL/GenBank/DDBJ whole genome shotgun (WGS) entry which is preliminary data.</text>
</comment>
<sequence>MDLFSSKRLISVILALLVVLNLALLGFLLWQNFYQPEKEVQQDRTSRKTFFQEELRLSDEQNRRFNALRKEHFRGSIPVFIHIAAQKKQLIDEAFKETPDVETINALAERIGKNQAILERRLAWHFHSLAAVCTPEQQDSLRTILESITIRPRITAKKITSEPADTTAAETTSAENPQ</sequence>
<keyword evidence="2" id="KW-1133">Transmembrane helix</keyword>
<reference evidence="3" key="1">
    <citation type="journal article" date="2020" name="mSystems">
        <title>Genome- and Community-Level Interaction Insights into Carbon Utilization and Element Cycling Functions of Hydrothermarchaeota in Hydrothermal Sediment.</title>
        <authorList>
            <person name="Zhou Z."/>
            <person name="Liu Y."/>
            <person name="Xu W."/>
            <person name="Pan J."/>
            <person name="Luo Z.H."/>
            <person name="Li M."/>
        </authorList>
    </citation>
    <scope>NUCLEOTIDE SEQUENCE [LARGE SCALE GENOMIC DNA]</scope>
    <source>
        <strain evidence="3">SpSt-1181</strain>
    </source>
</reference>
<evidence type="ECO:0000313" key="3">
    <source>
        <dbReference type="EMBL" id="HED30380.1"/>
    </source>
</evidence>
<evidence type="ECO:0000256" key="1">
    <source>
        <dbReference type="SAM" id="MobiDB-lite"/>
    </source>
</evidence>
<dbReference type="Proteomes" id="UP000886335">
    <property type="component" value="Unassembled WGS sequence"/>
</dbReference>
<accession>A0A831SS67</accession>
<protein>
    <submittedName>
        <fullName evidence="3">Periplasmic heavy metal sensor</fullName>
    </submittedName>
</protein>
<name>A0A831SS67_PROAE</name>
<organism evidence="3">
    <name type="scientific">Prosthecochloris aestuarii</name>
    <dbReference type="NCBI Taxonomy" id="1102"/>
    <lineage>
        <taxon>Bacteria</taxon>
        <taxon>Pseudomonadati</taxon>
        <taxon>Chlorobiota</taxon>
        <taxon>Chlorobiia</taxon>
        <taxon>Chlorobiales</taxon>
        <taxon>Chlorobiaceae</taxon>
        <taxon>Prosthecochloris</taxon>
    </lineage>
</organism>